<dbReference type="Gene3D" id="3.40.1620.10">
    <property type="entry name" value="YefM-like domain"/>
    <property type="match status" value="1"/>
</dbReference>
<evidence type="ECO:0000313" key="4">
    <source>
        <dbReference type="EMBL" id="GIF54764.1"/>
    </source>
</evidence>
<comment type="caution">
    <text evidence="4">The sequence shown here is derived from an EMBL/GenBank/DDBJ whole genome shotgun (WGS) entry which is preliminary data.</text>
</comment>
<feature type="region of interest" description="Disordered" evidence="3">
    <location>
        <begin position="75"/>
        <end position="97"/>
    </location>
</feature>
<reference evidence="4 5" key="1">
    <citation type="submission" date="2021-01" db="EMBL/GenBank/DDBJ databases">
        <title>Whole genome shotgun sequence of Asanoa iriomotensis NBRC 100142.</title>
        <authorList>
            <person name="Komaki H."/>
            <person name="Tamura T."/>
        </authorList>
    </citation>
    <scope>NUCLEOTIDE SEQUENCE [LARGE SCALE GENOMIC DNA]</scope>
    <source>
        <strain evidence="4 5">NBRC 100142</strain>
    </source>
</reference>
<name>A0ABQ4BW91_9ACTN</name>
<dbReference type="InterPro" id="IPR006442">
    <property type="entry name" value="Antitoxin_Phd/YefM"/>
</dbReference>
<dbReference type="InterPro" id="IPR051405">
    <property type="entry name" value="phD/YefM_antitoxin"/>
</dbReference>
<dbReference type="EMBL" id="BONC01000003">
    <property type="protein sequence ID" value="GIF54764.1"/>
    <property type="molecule type" value="Genomic_DNA"/>
</dbReference>
<dbReference type="PANTHER" id="PTHR33713:SF6">
    <property type="entry name" value="ANTITOXIN YEFM"/>
    <property type="match status" value="1"/>
</dbReference>
<dbReference type="Proteomes" id="UP000624325">
    <property type="component" value="Unassembled WGS sequence"/>
</dbReference>
<dbReference type="RefSeq" id="WP_203700452.1">
    <property type="nucleotide sequence ID" value="NZ_BAAALU010000030.1"/>
</dbReference>
<dbReference type="PANTHER" id="PTHR33713">
    <property type="entry name" value="ANTITOXIN YAFN-RELATED"/>
    <property type="match status" value="1"/>
</dbReference>
<dbReference type="NCBIfam" id="TIGR01552">
    <property type="entry name" value="phd_fam"/>
    <property type="match status" value="1"/>
</dbReference>
<dbReference type="Pfam" id="PF02604">
    <property type="entry name" value="PhdYeFM_antitox"/>
    <property type="match status" value="1"/>
</dbReference>
<organism evidence="4 5">
    <name type="scientific">Asanoa iriomotensis</name>
    <dbReference type="NCBI Taxonomy" id="234613"/>
    <lineage>
        <taxon>Bacteria</taxon>
        <taxon>Bacillati</taxon>
        <taxon>Actinomycetota</taxon>
        <taxon>Actinomycetes</taxon>
        <taxon>Micromonosporales</taxon>
        <taxon>Micromonosporaceae</taxon>
        <taxon>Asanoa</taxon>
    </lineage>
</organism>
<evidence type="ECO:0000313" key="5">
    <source>
        <dbReference type="Proteomes" id="UP000624325"/>
    </source>
</evidence>
<comment type="similarity">
    <text evidence="1 2">Belongs to the phD/YefM antitoxin family.</text>
</comment>
<comment type="function">
    <text evidence="2">Antitoxin component of a type II toxin-antitoxin (TA) system.</text>
</comment>
<evidence type="ECO:0000256" key="2">
    <source>
        <dbReference type="RuleBase" id="RU362080"/>
    </source>
</evidence>
<dbReference type="Gene3D" id="6.10.250.330">
    <property type="match status" value="1"/>
</dbReference>
<feature type="compositionally biased region" description="Polar residues" evidence="3">
    <location>
        <begin position="79"/>
        <end position="88"/>
    </location>
</feature>
<gene>
    <name evidence="4" type="ORF">Air01nite_08590</name>
</gene>
<accession>A0ABQ4BW91</accession>
<protein>
    <recommendedName>
        <fullName evidence="2">Antitoxin</fullName>
    </recommendedName>
</protein>
<dbReference type="SUPFAM" id="SSF143120">
    <property type="entry name" value="YefM-like"/>
    <property type="match status" value="1"/>
</dbReference>
<proteinExistence type="inferred from homology"/>
<keyword evidence="5" id="KW-1185">Reference proteome</keyword>
<sequence>MRTIRFAEFRENLAAELDTVINDGAEVAVTRSGRPSVVIVRLAEWESMKETEYLLPTPANAAALRRSIAELEAGDERQAMSTISSGSEGRSGFPTRC</sequence>
<evidence type="ECO:0000256" key="3">
    <source>
        <dbReference type="SAM" id="MobiDB-lite"/>
    </source>
</evidence>
<dbReference type="InterPro" id="IPR036165">
    <property type="entry name" value="YefM-like_sf"/>
</dbReference>
<evidence type="ECO:0000256" key="1">
    <source>
        <dbReference type="ARBA" id="ARBA00009981"/>
    </source>
</evidence>